<protein>
    <recommendedName>
        <fullName evidence="2">Heterokaryon incompatibility domain-containing protein</fullName>
    </recommendedName>
</protein>
<feature type="domain" description="Heterokaryon incompatibility" evidence="2">
    <location>
        <begin position="239"/>
        <end position="286"/>
    </location>
</feature>
<dbReference type="STRING" id="180088.A0A1J8Q8Y1"/>
<name>A0A1J8Q8Y1_9AGAM</name>
<comment type="caution">
    <text evidence="3">The sequence shown here is derived from an EMBL/GenBank/DDBJ whole genome shotgun (WGS) entry which is preliminary data.</text>
</comment>
<proteinExistence type="predicted"/>
<evidence type="ECO:0000313" key="4">
    <source>
        <dbReference type="Proteomes" id="UP000183567"/>
    </source>
</evidence>
<dbReference type="OrthoDB" id="2624308at2759"/>
<sequence>MHWGLPVTRRETIKCHDDFGHAKTHGVEQRYVSPTTGICRKLVVQAVKPIGSPEVPIKSHTDHALKLALWLLETPRQGWGILWLPVKWLFFTLKLFWSVLVISALFFLQVFLLVDLQVDPSDLSDDSEDDTEVYSMWYYKRYVRKFQGQLWAARSSKEYSSRVAPEGETICTKTLYPRVLVILDREKNVWEHCEDRETIIRTRFIAISYRTVDAFTRGPDENREKALFVEEVRAAVLGQKFEAYWLDCECLGKTTEEKNRDVYCMADVYRCAEVTLIMLGMASAGGKERENECWRGWGERMWTLPEALLSARLCYKFRDRDEVKRLSLHELANLAYTHHDTEQAIVNAYSGKDPLERLERLTRLKSAIWRRHSADLPIALGPPALQPNQDLMRGNLVTSGGGFRAQRDLMRGNLVTSGGKFRAERVYALMGFFENRIHPTYSEDELPALARLSMANDNDRIAERMVSMLPSTITQTACWYANDDVYKANLWDIVPEIQVAGVTKNGALVLDGCRAAAIRWKDFPKVAFGTTDSLKSFHDSDQPSWRDRADCHRNLAPHLIPETVRVQSIWAYLVDVEKHIYGGAIGHYFPRMSFTPSGSQFSIAKHGTNREGCETQYNKAKIEESGLGAGKMYTLIDTTSSTMYYFRAERAPTVCIFTGREGGLGSKSETLLEKLKARWWHPVIPTEESAGYVPIPRPEENQGKRKPGLVF</sequence>
<accession>A0A1J8Q8Y1</accession>
<evidence type="ECO:0000256" key="1">
    <source>
        <dbReference type="SAM" id="Phobius"/>
    </source>
</evidence>
<keyword evidence="1" id="KW-0472">Membrane</keyword>
<evidence type="ECO:0000259" key="2">
    <source>
        <dbReference type="Pfam" id="PF06985"/>
    </source>
</evidence>
<gene>
    <name evidence="3" type="ORF">AZE42_07527</name>
</gene>
<keyword evidence="1" id="KW-0812">Transmembrane</keyword>
<dbReference type="AlphaFoldDB" id="A0A1J8Q8Y1"/>
<dbReference type="EMBL" id="LVVM01005611">
    <property type="protein sequence ID" value="OJA10097.1"/>
    <property type="molecule type" value="Genomic_DNA"/>
</dbReference>
<keyword evidence="4" id="KW-1185">Reference proteome</keyword>
<organism evidence="3 4">
    <name type="scientific">Rhizopogon vesiculosus</name>
    <dbReference type="NCBI Taxonomy" id="180088"/>
    <lineage>
        <taxon>Eukaryota</taxon>
        <taxon>Fungi</taxon>
        <taxon>Dikarya</taxon>
        <taxon>Basidiomycota</taxon>
        <taxon>Agaricomycotina</taxon>
        <taxon>Agaricomycetes</taxon>
        <taxon>Agaricomycetidae</taxon>
        <taxon>Boletales</taxon>
        <taxon>Suillineae</taxon>
        <taxon>Rhizopogonaceae</taxon>
        <taxon>Rhizopogon</taxon>
    </lineage>
</organism>
<reference evidence="3 4" key="1">
    <citation type="submission" date="2016-03" db="EMBL/GenBank/DDBJ databases">
        <title>Comparative genomics of the ectomycorrhizal sister species Rhizopogon vinicolor and Rhizopogon vesiculosus (Basidiomycota: Boletales) reveals a divergence of the mating type B locus.</title>
        <authorList>
            <person name="Mujic A.B."/>
            <person name="Kuo A."/>
            <person name="Tritt A."/>
            <person name="Lipzen A."/>
            <person name="Chen C."/>
            <person name="Johnson J."/>
            <person name="Sharma A."/>
            <person name="Barry K."/>
            <person name="Grigoriev I.V."/>
            <person name="Spatafora J.W."/>
        </authorList>
    </citation>
    <scope>NUCLEOTIDE SEQUENCE [LARGE SCALE GENOMIC DNA]</scope>
    <source>
        <strain evidence="3 4">AM-OR11-056</strain>
    </source>
</reference>
<dbReference type="InterPro" id="IPR010730">
    <property type="entry name" value="HET"/>
</dbReference>
<evidence type="ECO:0000313" key="3">
    <source>
        <dbReference type="EMBL" id="OJA10097.1"/>
    </source>
</evidence>
<keyword evidence="1" id="KW-1133">Transmembrane helix</keyword>
<dbReference type="Proteomes" id="UP000183567">
    <property type="component" value="Unassembled WGS sequence"/>
</dbReference>
<dbReference type="Pfam" id="PF06985">
    <property type="entry name" value="HET"/>
    <property type="match status" value="1"/>
</dbReference>
<feature type="transmembrane region" description="Helical" evidence="1">
    <location>
        <begin position="95"/>
        <end position="114"/>
    </location>
</feature>